<name>A0ABR7MV40_9FIRM</name>
<evidence type="ECO:0000256" key="5">
    <source>
        <dbReference type="ARBA" id="ARBA00022679"/>
    </source>
</evidence>
<dbReference type="InterPro" id="IPR022634">
    <property type="entry name" value="DNA_polIII_beta_N"/>
</dbReference>
<reference evidence="14 15" key="1">
    <citation type="submission" date="2020-08" db="EMBL/GenBank/DDBJ databases">
        <title>Genome public.</title>
        <authorList>
            <person name="Liu C."/>
            <person name="Sun Q."/>
        </authorList>
    </citation>
    <scope>NUCLEOTIDE SEQUENCE [LARGE SCALE GENOMIC DNA]</scope>
    <source>
        <strain evidence="14 15">BX3</strain>
    </source>
</reference>
<proteinExistence type="inferred from homology"/>
<keyword evidence="6 10" id="KW-0548">Nucleotidyltransferase</keyword>
<dbReference type="Pfam" id="PF02768">
    <property type="entry name" value="DNA_pol3_beta_3"/>
    <property type="match status" value="1"/>
</dbReference>
<evidence type="ECO:0000259" key="11">
    <source>
        <dbReference type="Pfam" id="PF00712"/>
    </source>
</evidence>
<dbReference type="Pfam" id="PF02767">
    <property type="entry name" value="DNA_pol3_beta_2"/>
    <property type="match status" value="1"/>
</dbReference>
<comment type="similarity">
    <text evidence="2 10">Belongs to the beta sliding clamp family.</text>
</comment>
<accession>A0ABR7MV40</accession>
<evidence type="ECO:0000256" key="9">
    <source>
        <dbReference type="ARBA" id="ARBA00023125"/>
    </source>
</evidence>
<comment type="function">
    <text evidence="10">Confers DNA tethering and processivity to DNA polymerases and other proteins. Acts as a clamp, forming a ring around DNA (a reaction catalyzed by the clamp-loading complex) which diffuses in an ATP-independent manner freely and bidirectionally along dsDNA. Initially characterized for its ability to contact the catalytic subunit of DNA polymerase III (Pol III), a complex, multichain enzyme responsible for most of the replicative synthesis in bacteria; Pol III exhibits 3'-5' exonuclease proofreading activity. The beta chain is required for initiation of replication as well as for processivity of DNA replication.</text>
</comment>
<evidence type="ECO:0000259" key="13">
    <source>
        <dbReference type="Pfam" id="PF02768"/>
    </source>
</evidence>
<evidence type="ECO:0000256" key="2">
    <source>
        <dbReference type="ARBA" id="ARBA00010752"/>
    </source>
</evidence>
<dbReference type="RefSeq" id="WP_249304950.1">
    <property type="nucleotide sequence ID" value="NZ_JACRSW010000030.1"/>
</dbReference>
<evidence type="ECO:0000313" key="14">
    <source>
        <dbReference type="EMBL" id="MBC8557661.1"/>
    </source>
</evidence>
<dbReference type="SMART" id="SM00480">
    <property type="entry name" value="POL3Bc"/>
    <property type="match status" value="1"/>
</dbReference>
<sequence>MNIICDKSKLIEGINIALKAIPGKSTMAILECLVLEVKDNIIKLIANDLEIGIETTIDGQIIEEGSVAINAKVFFEIIRKLPSDEVTISVDDNYVMNISGGKAKFNISVKPTEEFPFLPQIVKNNNITISQFSLKEVIRQTVFSISDNENTKVMTGELFEVKGNKLKVVSLDGHRISIRNIELKNSYDEVSVIIPGKTLIEISKILNGGMDDDVNIYFTDKHALFEFENTIVLSRLIEGEYYKIDKMLSSDYETKLTVNKKEMLDCIDRTTLLIKESDKKPVIIDIKDDSMGFNMNSSIGSMNEEISAIKEGKDILIGFNPRFLMDALRVIDEEEITIYMINPKAPCFIRDKEESYIYLILPVNFNV</sequence>
<dbReference type="NCBIfam" id="TIGR00663">
    <property type="entry name" value="dnan"/>
    <property type="match status" value="1"/>
</dbReference>
<dbReference type="PANTHER" id="PTHR30478">
    <property type="entry name" value="DNA POLYMERASE III SUBUNIT BETA"/>
    <property type="match status" value="1"/>
</dbReference>
<protein>
    <recommendedName>
        <fullName evidence="3 10">Beta sliding clamp</fullName>
    </recommendedName>
</protein>
<keyword evidence="4 10" id="KW-0963">Cytoplasm</keyword>
<dbReference type="Gene3D" id="3.10.150.10">
    <property type="entry name" value="DNA Polymerase III, subunit A, domain 2"/>
    <property type="match status" value="2"/>
</dbReference>
<dbReference type="PANTHER" id="PTHR30478:SF0">
    <property type="entry name" value="BETA SLIDING CLAMP"/>
    <property type="match status" value="1"/>
</dbReference>
<keyword evidence="9" id="KW-0238">DNA-binding</keyword>
<evidence type="ECO:0000256" key="8">
    <source>
        <dbReference type="ARBA" id="ARBA00022932"/>
    </source>
</evidence>
<dbReference type="InterPro" id="IPR022635">
    <property type="entry name" value="DNA_polIII_beta_C"/>
</dbReference>
<evidence type="ECO:0000256" key="7">
    <source>
        <dbReference type="ARBA" id="ARBA00022705"/>
    </source>
</evidence>
<dbReference type="PIRSF" id="PIRSF000804">
    <property type="entry name" value="DNA_pol_III_b"/>
    <property type="match status" value="1"/>
</dbReference>
<dbReference type="CDD" id="cd00140">
    <property type="entry name" value="beta_clamp"/>
    <property type="match status" value="1"/>
</dbReference>
<evidence type="ECO:0000256" key="4">
    <source>
        <dbReference type="ARBA" id="ARBA00022490"/>
    </source>
</evidence>
<evidence type="ECO:0000256" key="1">
    <source>
        <dbReference type="ARBA" id="ARBA00004496"/>
    </source>
</evidence>
<evidence type="ECO:0000256" key="3">
    <source>
        <dbReference type="ARBA" id="ARBA00021035"/>
    </source>
</evidence>
<keyword evidence="15" id="KW-1185">Reference proteome</keyword>
<gene>
    <name evidence="14" type="ORF">H8700_08055</name>
</gene>
<comment type="subunit">
    <text evidence="10">Forms a ring-shaped head-to-tail homodimer around DNA.</text>
</comment>
<dbReference type="InterPro" id="IPR001001">
    <property type="entry name" value="DNA_polIII_beta"/>
</dbReference>
<feature type="domain" description="DNA polymerase III beta sliding clamp central" evidence="12">
    <location>
        <begin position="129"/>
        <end position="241"/>
    </location>
</feature>
<dbReference type="GO" id="GO:0003887">
    <property type="term" value="F:DNA-directed DNA polymerase activity"/>
    <property type="evidence" value="ECO:0007669"/>
    <property type="project" value="UniProtKB-EC"/>
</dbReference>
<feature type="domain" description="DNA polymerase III beta sliding clamp C-terminal" evidence="13">
    <location>
        <begin position="248"/>
        <end position="363"/>
    </location>
</feature>
<dbReference type="InterPro" id="IPR046938">
    <property type="entry name" value="DNA_clamp_sf"/>
</dbReference>
<dbReference type="SUPFAM" id="SSF55979">
    <property type="entry name" value="DNA clamp"/>
    <property type="match status" value="3"/>
</dbReference>
<dbReference type="Proteomes" id="UP000637513">
    <property type="component" value="Unassembled WGS sequence"/>
</dbReference>
<comment type="subcellular location">
    <subcellularLocation>
        <location evidence="1 10">Cytoplasm</location>
    </subcellularLocation>
</comment>
<keyword evidence="5 10" id="KW-0808">Transferase</keyword>
<keyword evidence="7 10" id="KW-0235">DNA replication</keyword>
<keyword evidence="8 10" id="KW-0239">DNA-directed DNA polymerase</keyword>
<comment type="caution">
    <text evidence="14">The sequence shown here is derived from an EMBL/GenBank/DDBJ whole genome shotgun (WGS) entry which is preliminary data.</text>
</comment>
<evidence type="ECO:0000313" key="15">
    <source>
        <dbReference type="Proteomes" id="UP000637513"/>
    </source>
</evidence>
<evidence type="ECO:0000256" key="10">
    <source>
        <dbReference type="PIRNR" id="PIRNR000804"/>
    </source>
</evidence>
<dbReference type="Pfam" id="PF00712">
    <property type="entry name" value="DNA_pol3_beta"/>
    <property type="match status" value="1"/>
</dbReference>
<evidence type="ECO:0000259" key="12">
    <source>
        <dbReference type="Pfam" id="PF02767"/>
    </source>
</evidence>
<evidence type="ECO:0000256" key="6">
    <source>
        <dbReference type="ARBA" id="ARBA00022695"/>
    </source>
</evidence>
<organism evidence="14 15">
    <name type="scientific">Jutongia hominis</name>
    <dbReference type="NCBI Taxonomy" id="2763664"/>
    <lineage>
        <taxon>Bacteria</taxon>
        <taxon>Bacillati</taxon>
        <taxon>Bacillota</taxon>
        <taxon>Clostridia</taxon>
        <taxon>Lachnospirales</taxon>
        <taxon>Lachnospiraceae</taxon>
        <taxon>Jutongia</taxon>
    </lineage>
</organism>
<dbReference type="InterPro" id="IPR022637">
    <property type="entry name" value="DNA_polIII_beta_cen"/>
</dbReference>
<feature type="domain" description="DNA polymerase III beta sliding clamp N-terminal" evidence="11">
    <location>
        <begin position="1"/>
        <end position="119"/>
    </location>
</feature>
<dbReference type="EMBL" id="JACRSW010000030">
    <property type="protein sequence ID" value="MBC8557661.1"/>
    <property type="molecule type" value="Genomic_DNA"/>
</dbReference>